<feature type="compositionally biased region" description="Low complexity" evidence="6">
    <location>
        <begin position="578"/>
        <end position="589"/>
    </location>
</feature>
<proteinExistence type="predicted"/>
<dbReference type="PROSITE" id="PS50888">
    <property type="entry name" value="BHLH"/>
    <property type="match status" value="1"/>
</dbReference>
<dbReference type="GO" id="GO:0046983">
    <property type="term" value="F:protein dimerization activity"/>
    <property type="evidence" value="ECO:0007669"/>
    <property type="project" value="InterPro"/>
</dbReference>
<dbReference type="SUPFAM" id="SSF47459">
    <property type="entry name" value="HLH, helix-loop-helix DNA-binding domain"/>
    <property type="match status" value="1"/>
</dbReference>
<keyword evidence="3" id="KW-0238">DNA-binding</keyword>
<dbReference type="SMART" id="SM00353">
    <property type="entry name" value="HLH"/>
    <property type="match status" value="1"/>
</dbReference>
<protein>
    <submittedName>
        <fullName evidence="9">Uncharacterized protein</fullName>
    </submittedName>
</protein>
<dbReference type="SMART" id="SM00091">
    <property type="entry name" value="PAS"/>
    <property type="match status" value="2"/>
</dbReference>
<dbReference type="GO" id="GO:0005634">
    <property type="term" value="C:nucleus"/>
    <property type="evidence" value="ECO:0007669"/>
    <property type="project" value="InterPro"/>
</dbReference>
<dbReference type="EMBL" id="KB200130">
    <property type="protein sequence ID" value="ESP02724.1"/>
    <property type="molecule type" value="Genomic_DNA"/>
</dbReference>
<dbReference type="PRINTS" id="PR00785">
    <property type="entry name" value="NCTRNSLOCATR"/>
</dbReference>
<dbReference type="OrthoDB" id="7788762at2759"/>
<feature type="compositionally biased region" description="Polar residues" evidence="6">
    <location>
        <begin position="1"/>
        <end position="15"/>
    </location>
</feature>
<feature type="region of interest" description="Disordered" evidence="6">
    <location>
        <begin position="677"/>
        <end position="808"/>
    </location>
</feature>
<dbReference type="Gene3D" id="3.30.450.20">
    <property type="entry name" value="PAS domain"/>
    <property type="match status" value="2"/>
</dbReference>
<dbReference type="OMA" id="IRMAPNS"/>
<feature type="region of interest" description="Disordered" evidence="6">
    <location>
        <begin position="417"/>
        <end position="455"/>
    </location>
</feature>
<dbReference type="CTD" id="20250577"/>
<feature type="compositionally biased region" description="Polar residues" evidence="6">
    <location>
        <begin position="503"/>
        <end position="517"/>
    </location>
</feature>
<keyword evidence="1" id="KW-0677">Repeat</keyword>
<dbReference type="InterPro" id="IPR011598">
    <property type="entry name" value="bHLH_dom"/>
</dbReference>
<evidence type="ECO:0000256" key="2">
    <source>
        <dbReference type="ARBA" id="ARBA00023015"/>
    </source>
</evidence>
<dbReference type="PANTHER" id="PTHR23042">
    <property type="entry name" value="CIRCADIAN PROTEIN CLOCK/ARNT/BMAL/PAS"/>
    <property type="match status" value="1"/>
</dbReference>
<dbReference type="GO" id="GO:0005667">
    <property type="term" value="C:transcription regulator complex"/>
    <property type="evidence" value="ECO:0007669"/>
    <property type="project" value="InterPro"/>
</dbReference>
<accession>V4AFC0</accession>
<name>V4AFC0_LOTGI</name>
<keyword evidence="2" id="KW-0805">Transcription regulation</keyword>
<feature type="domain" description="PAS" evidence="7">
    <location>
        <begin position="260"/>
        <end position="309"/>
    </location>
</feature>
<organism evidence="9 10">
    <name type="scientific">Lottia gigantea</name>
    <name type="common">Giant owl limpet</name>
    <dbReference type="NCBI Taxonomy" id="225164"/>
    <lineage>
        <taxon>Eukaryota</taxon>
        <taxon>Metazoa</taxon>
        <taxon>Spiralia</taxon>
        <taxon>Lophotrochozoa</taxon>
        <taxon>Mollusca</taxon>
        <taxon>Gastropoda</taxon>
        <taxon>Patellogastropoda</taxon>
        <taxon>Lottioidea</taxon>
        <taxon>Lottiidae</taxon>
        <taxon>Lottia</taxon>
    </lineage>
</organism>
<keyword evidence="4" id="KW-0804">Transcription</keyword>
<dbReference type="HOGENOM" id="CLU_334409_0_0_1"/>
<dbReference type="KEGG" id="lgi:LOTGIDRAFT_237855"/>
<evidence type="ECO:0000256" key="5">
    <source>
        <dbReference type="ARBA" id="ARBA00023242"/>
    </source>
</evidence>
<evidence type="ECO:0000259" key="8">
    <source>
        <dbReference type="PROSITE" id="PS50888"/>
    </source>
</evidence>
<dbReference type="InterPro" id="IPR000014">
    <property type="entry name" value="PAS"/>
</dbReference>
<dbReference type="GO" id="GO:0003677">
    <property type="term" value="F:DNA binding"/>
    <property type="evidence" value="ECO:0007669"/>
    <property type="project" value="UniProtKB-KW"/>
</dbReference>
<feature type="compositionally biased region" description="Polar residues" evidence="6">
    <location>
        <begin position="744"/>
        <end position="754"/>
    </location>
</feature>
<dbReference type="AlphaFoldDB" id="V4AFC0"/>
<evidence type="ECO:0000259" key="7">
    <source>
        <dbReference type="PROSITE" id="PS50112"/>
    </source>
</evidence>
<feature type="domain" description="PAS" evidence="7">
    <location>
        <begin position="100"/>
        <end position="156"/>
    </location>
</feature>
<dbReference type="InterPro" id="IPR001067">
    <property type="entry name" value="Nuc_translocat"/>
</dbReference>
<dbReference type="InterPro" id="IPR050933">
    <property type="entry name" value="Circadian_TF"/>
</dbReference>
<evidence type="ECO:0000313" key="9">
    <source>
        <dbReference type="EMBL" id="ESP02724.1"/>
    </source>
</evidence>
<evidence type="ECO:0000256" key="1">
    <source>
        <dbReference type="ARBA" id="ARBA00022737"/>
    </source>
</evidence>
<feature type="compositionally biased region" description="Low complexity" evidence="6">
    <location>
        <begin position="473"/>
        <end position="484"/>
    </location>
</feature>
<feature type="region of interest" description="Disordered" evidence="6">
    <location>
        <begin position="473"/>
        <end position="589"/>
    </location>
</feature>
<feature type="compositionally biased region" description="Polar residues" evidence="6">
    <location>
        <begin position="774"/>
        <end position="807"/>
    </location>
</feature>
<sequence>MAHQNCGQEPSSTVSLMPGYSRNETNLSKKLSRNVCEKIRRDKLNFLIQELAKEVPIIASCQKKLDKSSILRLTVAYLKIHFGIKKMKMAQGSWKPDTLSTNNWGQLLQDAVDGFLIVVSKKGTIILLTEAIGHILGHNQFDFIGKDIETIIHPDDVKLFHAQFLPRHYSGTSPDSGSSTRSFYTRFLNVNYRENACYTMIHIVGQLQEMSLLSREANTAGTSNDVWLNGVGRVLENEVIQNISILDGGRNEWITQHAMDGQILYTDPRSCHVTGSMPSENYGTSVYMHINPEDIYFVGKSHKKILSEGEVPSTIFRLQTLGSDEQTFVESRSCVARDSWTHQPKFIVSLNTQLSVEEGTKKLDKQRKEDTDEEITNTEELMSEIIKAANSLAANSPELMDQPYGFTSHGDVIKAVDNSDPLSDKNSSVDDGYSNHRKRRLDETPNGNLHQKDACISGLDSYPDLNGIELSMIGSSSNHGSGSSEEFMDTTGLADDDDRKEYPSSNESSNEGATTPHETQKDSRQETSILSDILHGKGSLHHPQNSFHSYPNLPHQDSSNPEISRTPHSVSSGLPHYSNCSSPSSSAGSQNFDEFTVFADQLQRKHLEIGESLNFQLEEISRIEDIIAHSLHHKDTAQHQKLQGKLALIKGQQSQMESELLKLKKDVSMTVQHLPHNNEDILSSGGSPPGYSSLPPAQVPSGTDLTFNSGNNYEYMSNDPLHTGRDRHNSGHEAFGNHYRNDHSQVNSHPQGSDFNGYDVGSNAPFVRNHHATSRGSCTTNVQNGHAQNFQPYGSNSDGRTSVTNPRDSVKFVCDGYKNLSSVDRISRIKTALGRIPVPKMFYPPANYSPENIV</sequence>
<keyword evidence="10" id="KW-1185">Reference proteome</keyword>
<dbReference type="InterPro" id="IPR035965">
    <property type="entry name" value="PAS-like_dom_sf"/>
</dbReference>
<feature type="compositionally biased region" description="Low complexity" evidence="6">
    <location>
        <begin position="682"/>
        <end position="696"/>
    </location>
</feature>
<feature type="compositionally biased region" description="Polar residues" evidence="6">
    <location>
        <begin position="700"/>
        <end position="715"/>
    </location>
</feature>
<evidence type="ECO:0000256" key="4">
    <source>
        <dbReference type="ARBA" id="ARBA00023163"/>
    </source>
</evidence>
<dbReference type="GO" id="GO:0005737">
    <property type="term" value="C:cytoplasm"/>
    <property type="evidence" value="ECO:0007669"/>
    <property type="project" value="InterPro"/>
</dbReference>
<dbReference type="PROSITE" id="PS50112">
    <property type="entry name" value="PAS"/>
    <property type="match status" value="2"/>
</dbReference>
<dbReference type="SUPFAM" id="SSF55785">
    <property type="entry name" value="PYP-like sensor domain (PAS domain)"/>
    <property type="match status" value="2"/>
</dbReference>
<feature type="compositionally biased region" description="Polar residues" evidence="6">
    <location>
        <begin position="542"/>
        <end position="572"/>
    </location>
</feature>
<feature type="region of interest" description="Disordered" evidence="6">
    <location>
        <begin position="1"/>
        <end position="21"/>
    </location>
</feature>
<evidence type="ECO:0000256" key="3">
    <source>
        <dbReference type="ARBA" id="ARBA00023125"/>
    </source>
</evidence>
<dbReference type="CDD" id="cd11391">
    <property type="entry name" value="bHLH_PAS"/>
    <property type="match status" value="1"/>
</dbReference>
<dbReference type="InterPro" id="IPR036638">
    <property type="entry name" value="HLH_DNA-bd_sf"/>
</dbReference>
<dbReference type="CDD" id="cd00130">
    <property type="entry name" value="PAS"/>
    <property type="match status" value="2"/>
</dbReference>
<dbReference type="Proteomes" id="UP000030746">
    <property type="component" value="Unassembled WGS sequence"/>
</dbReference>
<dbReference type="RefSeq" id="XP_009046608.1">
    <property type="nucleotide sequence ID" value="XM_009048360.1"/>
</dbReference>
<dbReference type="Gene3D" id="4.10.280.10">
    <property type="entry name" value="Helix-loop-helix DNA-binding domain"/>
    <property type="match status" value="1"/>
</dbReference>
<evidence type="ECO:0000313" key="10">
    <source>
        <dbReference type="Proteomes" id="UP000030746"/>
    </source>
</evidence>
<feature type="domain" description="BHLH" evidence="8">
    <location>
        <begin position="28"/>
        <end position="81"/>
    </location>
</feature>
<dbReference type="GO" id="GO:0003700">
    <property type="term" value="F:DNA-binding transcription factor activity"/>
    <property type="evidence" value="ECO:0007669"/>
    <property type="project" value="InterPro"/>
</dbReference>
<reference evidence="9 10" key="1">
    <citation type="journal article" date="2013" name="Nature">
        <title>Insights into bilaterian evolution from three spiralian genomes.</title>
        <authorList>
            <person name="Simakov O."/>
            <person name="Marletaz F."/>
            <person name="Cho S.J."/>
            <person name="Edsinger-Gonzales E."/>
            <person name="Havlak P."/>
            <person name="Hellsten U."/>
            <person name="Kuo D.H."/>
            <person name="Larsson T."/>
            <person name="Lv J."/>
            <person name="Arendt D."/>
            <person name="Savage R."/>
            <person name="Osoegawa K."/>
            <person name="de Jong P."/>
            <person name="Grimwood J."/>
            <person name="Chapman J.A."/>
            <person name="Shapiro H."/>
            <person name="Aerts A."/>
            <person name="Otillar R.P."/>
            <person name="Terry A.Y."/>
            <person name="Boore J.L."/>
            <person name="Grigoriev I.V."/>
            <person name="Lindberg D.R."/>
            <person name="Seaver E.C."/>
            <person name="Weisblat D.A."/>
            <person name="Putnam N.H."/>
            <person name="Rokhsar D.S."/>
        </authorList>
    </citation>
    <scope>NUCLEOTIDE SEQUENCE [LARGE SCALE GENOMIC DNA]</scope>
</reference>
<keyword evidence="5" id="KW-0539">Nucleus</keyword>
<dbReference type="GeneID" id="20250577"/>
<dbReference type="Pfam" id="PF00010">
    <property type="entry name" value="HLH"/>
    <property type="match status" value="1"/>
</dbReference>
<feature type="compositionally biased region" description="Basic and acidic residues" evidence="6">
    <location>
        <begin position="722"/>
        <end position="731"/>
    </location>
</feature>
<dbReference type="Pfam" id="PF14598">
    <property type="entry name" value="PAS_11"/>
    <property type="match status" value="1"/>
</dbReference>
<gene>
    <name evidence="9" type="ORF">LOTGIDRAFT_237855</name>
</gene>
<evidence type="ECO:0000256" key="6">
    <source>
        <dbReference type="SAM" id="MobiDB-lite"/>
    </source>
</evidence>
<dbReference type="STRING" id="225164.V4AFC0"/>